<dbReference type="EMBL" id="LAZR01020893">
    <property type="protein sequence ID" value="KKL87221.1"/>
    <property type="molecule type" value="Genomic_DNA"/>
</dbReference>
<feature type="domain" description="Glutamate/phenylalanine/leucine/valine/L-tryptophan dehydrogenase dimerisation" evidence="3">
    <location>
        <begin position="40"/>
        <end position="99"/>
    </location>
</feature>
<evidence type="ECO:0000259" key="3">
    <source>
        <dbReference type="Pfam" id="PF02812"/>
    </source>
</evidence>
<sequence length="100" mass="11208">MTRAEPSFRESVDLMFNHAVALMDLSPGLEEKIRVCNATYVVRFGVRMRGAIHTFTGYRSVHSEHMEPVKGGIRYSLGVNQDEVEALAALMTYKCALVET</sequence>
<dbReference type="InterPro" id="IPR046346">
    <property type="entry name" value="Aminoacid_DH-like_N_sf"/>
</dbReference>
<dbReference type="SUPFAM" id="SSF53223">
    <property type="entry name" value="Aminoacid dehydrogenase-like, N-terminal domain"/>
    <property type="match status" value="1"/>
</dbReference>
<dbReference type="Gene3D" id="3.40.50.10860">
    <property type="entry name" value="Leucine Dehydrogenase, chain A, domain 1"/>
    <property type="match status" value="1"/>
</dbReference>
<dbReference type="Pfam" id="PF02812">
    <property type="entry name" value="ELFV_dehydrog_N"/>
    <property type="match status" value="1"/>
</dbReference>
<keyword evidence="2" id="KW-0560">Oxidoreductase</keyword>
<evidence type="ECO:0000256" key="1">
    <source>
        <dbReference type="ARBA" id="ARBA00006382"/>
    </source>
</evidence>
<proteinExistence type="inferred from homology"/>
<name>A0A0F9G9W5_9ZZZZ</name>
<evidence type="ECO:0000313" key="4">
    <source>
        <dbReference type="EMBL" id="KKL87221.1"/>
    </source>
</evidence>
<dbReference type="InterPro" id="IPR006097">
    <property type="entry name" value="Glu/Leu/Phe/Val/Trp_DH_dimer"/>
</dbReference>
<comment type="similarity">
    <text evidence="1">Belongs to the Glu/Leu/Phe/Val dehydrogenases family.</text>
</comment>
<gene>
    <name evidence="4" type="ORF">LCGC14_1936860</name>
</gene>
<reference evidence="4" key="1">
    <citation type="journal article" date="2015" name="Nature">
        <title>Complex archaea that bridge the gap between prokaryotes and eukaryotes.</title>
        <authorList>
            <person name="Spang A."/>
            <person name="Saw J.H."/>
            <person name="Jorgensen S.L."/>
            <person name="Zaremba-Niedzwiedzka K."/>
            <person name="Martijn J."/>
            <person name="Lind A.E."/>
            <person name="van Eijk R."/>
            <person name="Schleper C."/>
            <person name="Guy L."/>
            <person name="Ettema T.J."/>
        </authorList>
    </citation>
    <scope>NUCLEOTIDE SEQUENCE</scope>
</reference>
<dbReference type="GO" id="GO:0004352">
    <property type="term" value="F:glutamate dehydrogenase (NAD+) activity"/>
    <property type="evidence" value="ECO:0007669"/>
    <property type="project" value="TreeGrafter"/>
</dbReference>
<dbReference type="PANTHER" id="PTHR11606:SF13">
    <property type="entry name" value="GLUTAMATE DEHYDROGENASE 1, MITOCHONDRIAL"/>
    <property type="match status" value="1"/>
</dbReference>
<dbReference type="AlphaFoldDB" id="A0A0F9G9W5"/>
<dbReference type="PANTHER" id="PTHR11606">
    <property type="entry name" value="GLUTAMATE DEHYDROGENASE"/>
    <property type="match status" value="1"/>
</dbReference>
<comment type="caution">
    <text evidence="4">The sequence shown here is derived from an EMBL/GenBank/DDBJ whole genome shotgun (WGS) entry which is preliminary data.</text>
</comment>
<dbReference type="GO" id="GO:0005739">
    <property type="term" value="C:mitochondrion"/>
    <property type="evidence" value="ECO:0007669"/>
    <property type="project" value="TreeGrafter"/>
</dbReference>
<feature type="non-terminal residue" evidence="4">
    <location>
        <position position="100"/>
    </location>
</feature>
<dbReference type="GO" id="GO:0006538">
    <property type="term" value="P:L-glutamate catabolic process"/>
    <property type="evidence" value="ECO:0007669"/>
    <property type="project" value="TreeGrafter"/>
</dbReference>
<accession>A0A0F9G9W5</accession>
<protein>
    <recommendedName>
        <fullName evidence="3">Glutamate/phenylalanine/leucine/valine/L-tryptophan dehydrogenase dimerisation domain-containing protein</fullName>
    </recommendedName>
</protein>
<organism evidence="4">
    <name type="scientific">marine sediment metagenome</name>
    <dbReference type="NCBI Taxonomy" id="412755"/>
    <lineage>
        <taxon>unclassified sequences</taxon>
        <taxon>metagenomes</taxon>
        <taxon>ecological metagenomes</taxon>
    </lineage>
</organism>
<evidence type="ECO:0000256" key="2">
    <source>
        <dbReference type="ARBA" id="ARBA00023002"/>
    </source>
</evidence>